<feature type="domain" description="Transketolase N-terminal" evidence="2">
    <location>
        <begin position="13"/>
        <end position="263"/>
    </location>
</feature>
<feature type="transmembrane region" description="Helical" evidence="1">
    <location>
        <begin position="21"/>
        <end position="45"/>
    </location>
</feature>
<dbReference type="EMBL" id="PFOD01000029">
    <property type="protein sequence ID" value="PIZ65960.1"/>
    <property type="molecule type" value="Genomic_DNA"/>
</dbReference>
<proteinExistence type="predicted"/>
<evidence type="ECO:0000313" key="3">
    <source>
        <dbReference type="EMBL" id="PIZ65960.1"/>
    </source>
</evidence>
<keyword evidence="1" id="KW-0812">Transmembrane</keyword>
<dbReference type="InterPro" id="IPR005474">
    <property type="entry name" value="Transketolase_N"/>
</dbReference>
<dbReference type="Gene3D" id="3.40.50.970">
    <property type="match status" value="1"/>
</dbReference>
<dbReference type="SUPFAM" id="SSF52518">
    <property type="entry name" value="Thiamin diphosphate-binding fold (THDP-binding)"/>
    <property type="match status" value="1"/>
</dbReference>
<dbReference type="PANTHER" id="PTHR47514:SF2">
    <property type="entry name" value="TRANSKETOLASE"/>
    <property type="match status" value="1"/>
</dbReference>
<organism evidence="3 4">
    <name type="scientific">Candidatus Roizmanbacteria bacterium CG_4_10_14_0_2_um_filter_36_9</name>
    <dbReference type="NCBI Taxonomy" id="1974823"/>
    <lineage>
        <taxon>Bacteria</taxon>
        <taxon>Candidatus Roizmaniibacteriota</taxon>
    </lineage>
</organism>
<dbReference type="PANTHER" id="PTHR47514">
    <property type="entry name" value="TRANSKETOLASE N-TERMINAL SECTION-RELATED"/>
    <property type="match status" value="1"/>
</dbReference>
<dbReference type="InterPro" id="IPR029061">
    <property type="entry name" value="THDP-binding"/>
</dbReference>
<sequence>MRTSKNLGELKILAKSIRKNVIEILVPSVSHHIGCSLGIIEILTVLYGNVMKIFPKDPKNVDRDIFILSKGHGAVALYSTLYNLGYFKKKLLMSYDAEGTIIPEHASTNVPGVEVSTGSLGHGLPIGLGFSFSFLRDDKKNKVFVLMSDGELNEGSNWEAIQYAGHHKVNNLTIIIDKNNFQGLSDTKSVIDLDPLDAKFKVFGWNVIEVDGNNIEELLKVFSSKISSNTSRPLCIIANTVKGKGVSSMEGKFESHYKSLSKEVKEQIINELS</sequence>
<comment type="caution">
    <text evidence="3">The sequence shown here is derived from an EMBL/GenBank/DDBJ whole genome shotgun (WGS) entry which is preliminary data.</text>
</comment>
<dbReference type="CDD" id="cd02012">
    <property type="entry name" value="TPP_TK"/>
    <property type="match status" value="1"/>
</dbReference>
<dbReference type="Pfam" id="PF00456">
    <property type="entry name" value="Transketolase_N"/>
    <property type="match status" value="1"/>
</dbReference>
<gene>
    <name evidence="3" type="ORF">COY14_01280</name>
</gene>
<dbReference type="AlphaFoldDB" id="A0A2M7U552"/>
<accession>A0A2M7U552</accession>
<reference evidence="4" key="1">
    <citation type="submission" date="2017-09" db="EMBL/GenBank/DDBJ databases">
        <title>Depth-based differentiation of microbial function through sediment-hosted aquifers and enrichment of novel symbionts in the deep terrestrial subsurface.</title>
        <authorList>
            <person name="Probst A.J."/>
            <person name="Ladd B."/>
            <person name="Jarett J.K."/>
            <person name="Geller-Mcgrath D.E."/>
            <person name="Sieber C.M.K."/>
            <person name="Emerson J.B."/>
            <person name="Anantharaman K."/>
            <person name="Thomas B.C."/>
            <person name="Malmstrom R."/>
            <person name="Stieglmeier M."/>
            <person name="Klingl A."/>
            <person name="Woyke T."/>
            <person name="Ryan C.M."/>
            <person name="Banfield J.F."/>
        </authorList>
    </citation>
    <scope>NUCLEOTIDE SEQUENCE [LARGE SCALE GENOMIC DNA]</scope>
</reference>
<evidence type="ECO:0000256" key="1">
    <source>
        <dbReference type="SAM" id="Phobius"/>
    </source>
</evidence>
<feature type="transmembrane region" description="Helical" evidence="1">
    <location>
        <begin position="65"/>
        <end position="84"/>
    </location>
</feature>
<name>A0A2M7U552_9BACT</name>
<dbReference type="Proteomes" id="UP000230027">
    <property type="component" value="Unassembled WGS sequence"/>
</dbReference>
<evidence type="ECO:0000313" key="4">
    <source>
        <dbReference type="Proteomes" id="UP000230027"/>
    </source>
</evidence>
<keyword evidence="1" id="KW-0472">Membrane</keyword>
<keyword evidence="1" id="KW-1133">Transmembrane helix</keyword>
<evidence type="ECO:0000259" key="2">
    <source>
        <dbReference type="Pfam" id="PF00456"/>
    </source>
</evidence>
<protein>
    <submittedName>
        <fullName evidence="3">Transketolase</fullName>
    </submittedName>
</protein>